<proteinExistence type="predicted"/>
<evidence type="ECO:0000313" key="3">
    <source>
        <dbReference type="EMBL" id="CAE6435760.1"/>
    </source>
</evidence>
<dbReference type="PANTHER" id="PTHR10039:SF14">
    <property type="entry name" value="NACHT DOMAIN-CONTAINING PROTEIN"/>
    <property type="match status" value="1"/>
</dbReference>
<reference evidence="3" key="1">
    <citation type="submission" date="2021-01" db="EMBL/GenBank/DDBJ databases">
        <authorList>
            <person name="Kaushik A."/>
        </authorList>
    </citation>
    <scope>NUCLEOTIDE SEQUENCE</scope>
    <source>
        <strain evidence="3">AG4-R118</strain>
    </source>
</reference>
<accession>A0A8H2XXA4</accession>
<evidence type="ECO:0000259" key="2">
    <source>
        <dbReference type="PROSITE" id="PS50837"/>
    </source>
</evidence>
<dbReference type="Gene3D" id="3.40.50.300">
    <property type="entry name" value="P-loop containing nucleotide triphosphate hydrolases"/>
    <property type="match status" value="1"/>
</dbReference>
<dbReference type="PROSITE" id="PS50837">
    <property type="entry name" value="NACHT"/>
    <property type="match status" value="1"/>
</dbReference>
<dbReference type="Pfam" id="PF24883">
    <property type="entry name" value="NPHP3_N"/>
    <property type="match status" value="1"/>
</dbReference>
<name>A0A8H2XXA4_9AGAM</name>
<gene>
    <name evidence="3" type="ORF">RDB_LOCUS42033</name>
</gene>
<protein>
    <recommendedName>
        <fullName evidence="2">NACHT domain-containing protein</fullName>
    </recommendedName>
</protein>
<feature type="domain" description="NACHT" evidence="2">
    <location>
        <begin position="63"/>
        <end position="208"/>
    </location>
</feature>
<dbReference type="SUPFAM" id="SSF52540">
    <property type="entry name" value="P-loop containing nucleoside triphosphate hydrolases"/>
    <property type="match status" value="1"/>
</dbReference>
<dbReference type="EMBL" id="CAJMWX010000854">
    <property type="protein sequence ID" value="CAE6435760.1"/>
    <property type="molecule type" value="Genomic_DNA"/>
</dbReference>
<dbReference type="InterPro" id="IPR027417">
    <property type="entry name" value="P-loop_NTPase"/>
</dbReference>
<keyword evidence="1" id="KW-0677">Repeat</keyword>
<dbReference type="InterPro" id="IPR056884">
    <property type="entry name" value="NPHP3-like_N"/>
</dbReference>
<dbReference type="Proteomes" id="UP000663888">
    <property type="component" value="Unassembled WGS sequence"/>
</dbReference>
<dbReference type="PANTHER" id="PTHR10039">
    <property type="entry name" value="AMELOGENIN"/>
    <property type="match status" value="1"/>
</dbReference>
<evidence type="ECO:0000313" key="4">
    <source>
        <dbReference type="Proteomes" id="UP000663888"/>
    </source>
</evidence>
<evidence type="ECO:0000256" key="1">
    <source>
        <dbReference type="ARBA" id="ARBA00022737"/>
    </source>
</evidence>
<comment type="caution">
    <text evidence="3">The sequence shown here is derived from an EMBL/GenBank/DDBJ whole genome shotgun (WGS) entry which is preliminary data.</text>
</comment>
<sequence>MSTWSITNEYLVNTRLEALKPVKEATYDSTLSLTINRRKCTEGTRIQILENLDKWLYEEDAPRVYWMNGMAGTGKTTIACTFSERLEHSELLAASFFCTRTSTDCRNATRIIPTIAYQLARYFIPFQSALYEILGKEPDAGSKSMEKQFERLLRDPLLEIKGAIPCNLVVVIDALDECDDPNSIERMLGVLFRHAWNMALKFLIASRPEPEIYNRMKLQTQSKAVVHLHDIESSIVQADIALYLLEELASMSLAPAQISQLVLQSGSLFIYASTLARYIQSSERRSVHSGDEIGA</sequence>
<dbReference type="InterPro" id="IPR007111">
    <property type="entry name" value="NACHT_NTPase"/>
</dbReference>
<dbReference type="AlphaFoldDB" id="A0A8H2XXA4"/>
<organism evidence="3 4">
    <name type="scientific">Rhizoctonia solani</name>
    <dbReference type="NCBI Taxonomy" id="456999"/>
    <lineage>
        <taxon>Eukaryota</taxon>
        <taxon>Fungi</taxon>
        <taxon>Dikarya</taxon>
        <taxon>Basidiomycota</taxon>
        <taxon>Agaricomycotina</taxon>
        <taxon>Agaricomycetes</taxon>
        <taxon>Cantharellales</taxon>
        <taxon>Ceratobasidiaceae</taxon>
        <taxon>Rhizoctonia</taxon>
    </lineage>
</organism>